<dbReference type="EMBL" id="MFLL01000001">
    <property type="protein sequence ID" value="OGG70776.1"/>
    <property type="molecule type" value="Genomic_DNA"/>
</dbReference>
<gene>
    <name evidence="1" type="ORF">A3C20_04625</name>
</gene>
<proteinExistence type="predicted"/>
<reference evidence="1 2" key="1">
    <citation type="journal article" date="2016" name="Nat. Commun.">
        <title>Thousands of microbial genomes shed light on interconnected biogeochemical processes in an aquifer system.</title>
        <authorList>
            <person name="Anantharaman K."/>
            <person name="Brown C.T."/>
            <person name="Hug L.A."/>
            <person name="Sharon I."/>
            <person name="Castelle C.J."/>
            <person name="Probst A.J."/>
            <person name="Thomas B.C."/>
            <person name="Singh A."/>
            <person name="Wilkins M.J."/>
            <person name="Karaoz U."/>
            <person name="Brodie E.L."/>
            <person name="Williams K.H."/>
            <person name="Hubbard S.S."/>
            <person name="Banfield J.F."/>
        </authorList>
    </citation>
    <scope>NUCLEOTIDE SEQUENCE [LARGE SCALE GENOMIC DNA]</scope>
</reference>
<name>A0A1F6EAU1_9BACT</name>
<evidence type="ECO:0000313" key="1">
    <source>
        <dbReference type="EMBL" id="OGG70776.1"/>
    </source>
</evidence>
<dbReference type="Proteomes" id="UP000176914">
    <property type="component" value="Unassembled WGS sequence"/>
</dbReference>
<evidence type="ECO:0000313" key="2">
    <source>
        <dbReference type="Proteomes" id="UP000176914"/>
    </source>
</evidence>
<dbReference type="AlphaFoldDB" id="A0A1F6EAU1"/>
<protein>
    <submittedName>
        <fullName evidence="1">Uncharacterized protein</fullName>
    </submittedName>
</protein>
<organism evidence="1 2">
    <name type="scientific">Candidatus Kaiserbacteria bacterium RIFCSPHIGHO2_02_FULL_55_25</name>
    <dbReference type="NCBI Taxonomy" id="1798498"/>
    <lineage>
        <taxon>Bacteria</taxon>
        <taxon>Candidatus Kaiseribacteriota</taxon>
    </lineage>
</organism>
<accession>A0A1F6EAU1</accession>
<comment type="caution">
    <text evidence="1">The sequence shown here is derived from an EMBL/GenBank/DDBJ whole genome shotgun (WGS) entry which is preliminary data.</text>
</comment>
<sequence>MWQVGFRLHGVELTYKTMAGNGQAAKTIVEENYLGADVHSWKCLNQEVREYDSTAFVVKLTPTHYDNYPLDPANITGYVTPEGEVVGWANWSGYVYPRQVQFREAVNHSFAIVLSPAAWEERFVALRDAVDLARYRREEAAQRERKERWETPTVVTPDTPRTIDLGCGHRVVVSLGNTYVQGSPGAKIIFVREGLPPVVVGPLRDRTGEISDMHQPDMCHNWIRLRRPYGAADTDPVSVPEECGCHSSTLGLSFMER</sequence>